<proteinExistence type="predicted"/>
<dbReference type="PANTHER" id="PTHR42788:SF13">
    <property type="entry name" value="ALIPHATIC SULFONATES IMPORT ATP-BINDING PROTEIN SSUB"/>
    <property type="match status" value="1"/>
</dbReference>
<evidence type="ECO:0000313" key="7">
    <source>
        <dbReference type="Proteomes" id="UP000215596"/>
    </source>
</evidence>
<dbReference type="Proteomes" id="UP000215596">
    <property type="component" value="Unassembled WGS sequence"/>
</dbReference>
<evidence type="ECO:0000259" key="5">
    <source>
        <dbReference type="PROSITE" id="PS50893"/>
    </source>
</evidence>
<accession>A0A268EVA1</accession>
<evidence type="ECO:0000256" key="1">
    <source>
        <dbReference type="ARBA" id="ARBA00022448"/>
    </source>
</evidence>
<dbReference type="SUPFAM" id="SSF52540">
    <property type="entry name" value="P-loop containing nucleoside triphosphate hydrolases"/>
    <property type="match status" value="1"/>
</dbReference>
<dbReference type="PANTHER" id="PTHR42788">
    <property type="entry name" value="TAURINE IMPORT ATP-BINDING PROTEIN-RELATED"/>
    <property type="match status" value="1"/>
</dbReference>
<dbReference type="InterPro" id="IPR017871">
    <property type="entry name" value="ABC_transporter-like_CS"/>
</dbReference>
<dbReference type="AlphaFoldDB" id="A0A268EVA1"/>
<evidence type="ECO:0000256" key="3">
    <source>
        <dbReference type="ARBA" id="ARBA00022840"/>
    </source>
</evidence>
<keyword evidence="2" id="KW-0547">Nucleotide-binding</keyword>
<dbReference type="InterPro" id="IPR003593">
    <property type="entry name" value="AAA+_ATPase"/>
</dbReference>
<name>A0A268EVA1_9BACL</name>
<dbReference type="InterPro" id="IPR050166">
    <property type="entry name" value="ABC_transporter_ATP-bind"/>
</dbReference>
<dbReference type="PROSITE" id="PS50893">
    <property type="entry name" value="ABC_TRANSPORTER_2"/>
    <property type="match status" value="1"/>
</dbReference>
<dbReference type="GO" id="GO:0005524">
    <property type="term" value="F:ATP binding"/>
    <property type="evidence" value="ECO:0007669"/>
    <property type="project" value="UniProtKB-KW"/>
</dbReference>
<comment type="caution">
    <text evidence="6">The sequence shown here is derived from an EMBL/GenBank/DDBJ whole genome shotgun (WGS) entry which is preliminary data.</text>
</comment>
<dbReference type="Gene3D" id="3.40.50.300">
    <property type="entry name" value="P-loop containing nucleotide triphosphate hydrolases"/>
    <property type="match status" value="1"/>
</dbReference>
<evidence type="ECO:0000256" key="4">
    <source>
        <dbReference type="SAM" id="MobiDB-lite"/>
    </source>
</evidence>
<feature type="domain" description="ABC transporter" evidence="5">
    <location>
        <begin position="36"/>
        <end position="267"/>
    </location>
</feature>
<dbReference type="CDD" id="cd03293">
    <property type="entry name" value="ABC_NrtD_SsuB_transporters"/>
    <property type="match status" value="1"/>
</dbReference>
<dbReference type="RefSeq" id="WP_095265223.1">
    <property type="nucleotide sequence ID" value="NZ_NPBY01000032.1"/>
</dbReference>
<reference evidence="6 7" key="1">
    <citation type="submission" date="2017-07" db="EMBL/GenBank/DDBJ databases">
        <title>Isolation and whole genome analysis of endospore-forming bacteria from heroin.</title>
        <authorList>
            <person name="Kalinowski J."/>
            <person name="Ahrens B."/>
            <person name="Al-Dilaimi A."/>
            <person name="Winkler A."/>
            <person name="Wibberg D."/>
            <person name="Schleenbecker U."/>
            <person name="Ruckert C."/>
            <person name="Wolfel R."/>
            <person name="Grass G."/>
        </authorList>
    </citation>
    <scope>NUCLEOTIDE SEQUENCE [LARGE SCALE GENOMIC DNA]</scope>
    <source>
        <strain evidence="6 7">7537-G1</strain>
    </source>
</reference>
<dbReference type="PROSITE" id="PS00211">
    <property type="entry name" value="ABC_TRANSPORTER_1"/>
    <property type="match status" value="1"/>
</dbReference>
<keyword evidence="3 6" id="KW-0067">ATP-binding</keyword>
<dbReference type="InterPro" id="IPR003439">
    <property type="entry name" value="ABC_transporter-like_ATP-bd"/>
</dbReference>
<sequence length="292" mass="31724">MTATSLSTTTRDEHGARQNEHASSCPGPDTGSAAGIQLTDISLSYRQGSQAVHVLDRIGLSLAPDEFVCLLGPSGCGKSTLLSIIAGYVQPSGGSVRIDGKHHTKPTPQVGVVFQHANLFPWLSVAGNVEFGLRMAGIGRKERRRIASFYIGLVGLEASAARLPHQLSGGMKQRAALARTLATEPRIVLMDEPFSALDALTRESMQLHVRRIWQQTRRCFFLITHDVDEALLLGRRIIVMHPNPGTIVQDIRNPLFQDTDAPSFSILRASKDFADLRQHLVSMIAGSGSNSR</sequence>
<dbReference type="Pfam" id="PF00005">
    <property type="entry name" value="ABC_tran"/>
    <property type="match status" value="1"/>
</dbReference>
<dbReference type="SMART" id="SM00382">
    <property type="entry name" value="AAA"/>
    <property type="match status" value="1"/>
</dbReference>
<organism evidence="6 7">
    <name type="scientific">Paenibacillus campinasensis</name>
    <dbReference type="NCBI Taxonomy" id="66347"/>
    <lineage>
        <taxon>Bacteria</taxon>
        <taxon>Bacillati</taxon>
        <taxon>Bacillota</taxon>
        <taxon>Bacilli</taxon>
        <taxon>Bacillales</taxon>
        <taxon>Paenibacillaceae</taxon>
        <taxon>Paenibacillus</taxon>
    </lineage>
</organism>
<evidence type="ECO:0000313" key="6">
    <source>
        <dbReference type="EMBL" id="PAD77053.1"/>
    </source>
</evidence>
<keyword evidence="1" id="KW-0813">Transport</keyword>
<evidence type="ECO:0000256" key="2">
    <source>
        <dbReference type="ARBA" id="ARBA00022741"/>
    </source>
</evidence>
<dbReference type="GO" id="GO:0016887">
    <property type="term" value="F:ATP hydrolysis activity"/>
    <property type="evidence" value="ECO:0007669"/>
    <property type="project" value="InterPro"/>
</dbReference>
<dbReference type="EMBL" id="NPBY01000032">
    <property type="protein sequence ID" value="PAD77053.1"/>
    <property type="molecule type" value="Genomic_DNA"/>
</dbReference>
<dbReference type="InterPro" id="IPR027417">
    <property type="entry name" value="P-loop_NTPase"/>
</dbReference>
<feature type="compositionally biased region" description="Basic and acidic residues" evidence="4">
    <location>
        <begin position="10"/>
        <end position="20"/>
    </location>
</feature>
<gene>
    <name evidence="6" type="ORF">CHH67_10980</name>
</gene>
<feature type="region of interest" description="Disordered" evidence="4">
    <location>
        <begin position="1"/>
        <end position="30"/>
    </location>
</feature>
<dbReference type="OrthoDB" id="18967at2"/>
<protein>
    <submittedName>
        <fullName evidence="6">Taurine ABC transporter ATP-binding protein</fullName>
    </submittedName>
</protein>